<dbReference type="AlphaFoldDB" id="A0A285X7K6"/>
<dbReference type="PANTHER" id="PTHR39337:SF1">
    <property type="entry name" value="BLR5642 PROTEIN"/>
    <property type="match status" value="1"/>
</dbReference>
<sequence length="178" mass="20613">MPASPPSKIIWTIGHSTRSIQEFLDLLKAHQIEVLADVRRYPGSHKFPHFSKENLEQSLPKDGIEYLHFEKLGGRRKGDPDSKNSAWRLPSFRAYADYMETEEFAEAAKELQESAAKKRVVYMCSEAVWWSCHRALVSDYLKIRGWEVRHIMGPGKTTEHPYTKPAKIIDDQLHYSKL</sequence>
<dbReference type="InterPro" id="IPR014519">
    <property type="entry name" value="UCP024492"/>
</dbReference>
<dbReference type="RefSeq" id="WP_097057041.1">
    <property type="nucleotide sequence ID" value="NZ_OCMF01000004.1"/>
</dbReference>
<name>A0A285X7K6_9FLAO</name>
<dbReference type="PIRSF" id="PIRSF024492">
    <property type="entry name" value="UCP024492"/>
    <property type="match status" value="1"/>
</dbReference>
<evidence type="ECO:0000313" key="2">
    <source>
        <dbReference type="Proteomes" id="UP000219193"/>
    </source>
</evidence>
<proteinExistence type="predicted"/>
<dbReference type="Proteomes" id="UP000219193">
    <property type="component" value="Unassembled WGS sequence"/>
</dbReference>
<gene>
    <name evidence="1" type="ORF">SAMN06296241_2850</name>
</gene>
<evidence type="ECO:0000313" key="1">
    <source>
        <dbReference type="EMBL" id="SOC81275.1"/>
    </source>
</evidence>
<reference evidence="2" key="1">
    <citation type="submission" date="2017-09" db="EMBL/GenBank/DDBJ databases">
        <authorList>
            <person name="Varghese N."/>
            <person name="Submissions S."/>
        </authorList>
    </citation>
    <scope>NUCLEOTIDE SEQUENCE [LARGE SCALE GENOMIC DNA]</scope>
    <source>
        <strain evidence="2">CGMCC 1.12641</strain>
    </source>
</reference>
<evidence type="ECO:0008006" key="3">
    <source>
        <dbReference type="Google" id="ProtNLM"/>
    </source>
</evidence>
<dbReference type="OrthoDB" id="9789109at2"/>
<dbReference type="EMBL" id="OCMF01000004">
    <property type="protein sequence ID" value="SOC81275.1"/>
    <property type="molecule type" value="Genomic_DNA"/>
</dbReference>
<dbReference type="PANTHER" id="PTHR39337">
    <property type="entry name" value="BLR5642 PROTEIN"/>
    <property type="match status" value="1"/>
</dbReference>
<accession>A0A285X7K6</accession>
<keyword evidence="2" id="KW-1185">Reference proteome</keyword>
<organism evidence="1 2">
    <name type="scientific">Salinimicrobium sediminis</name>
    <dbReference type="NCBI Taxonomy" id="1343891"/>
    <lineage>
        <taxon>Bacteria</taxon>
        <taxon>Pseudomonadati</taxon>
        <taxon>Bacteroidota</taxon>
        <taxon>Flavobacteriia</taxon>
        <taxon>Flavobacteriales</taxon>
        <taxon>Flavobacteriaceae</taxon>
        <taxon>Salinimicrobium</taxon>
    </lineage>
</organism>
<dbReference type="InterPro" id="IPR007438">
    <property type="entry name" value="DUF488"/>
</dbReference>
<dbReference type="Pfam" id="PF04343">
    <property type="entry name" value="DUF488"/>
    <property type="match status" value="1"/>
</dbReference>
<protein>
    <recommendedName>
        <fullName evidence="3">Fe-S cluster assembly protein HesB</fullName>
    </recommendedName>
</protein>